<dbReference type="EMBL" id="CM011679">
    <property type="protein sequence ID" value="TMS18685.1"/>
    <property type="molecule type" value="Genomic_DNA"/>
</dbReference>
<reference evidence="1" key="1">
    <citation type="submission" date="2018-11" db="EMBL/GenBank/DDBJ databases">
        <title>The sequence and de novo assembly of Larimichthys crocea genome using PacBio and Hi-C technologies.</title>
        <authorList>
            <person name="Xu P."/>
            <person name="Chen B."/>
            <person name="Zhou Z."/>
            <person name="Ke Q."/>
            <person name="Wu Y."/>
            <person name="Bai H."/>
            <person name="Pu F."/>
        </authorList>
    </citation>
    <scope>NUCLEOTIDE SEQUENCE</scope>
    <source>
        <tissue evidence="1">Muscle</tissue>
    </source>
</reference>
<keyword evidence="2" id="KW-1185">Reference proteome</keyword>
<comment type="caution">
    <text evidence="1">The sequence shown here is derived from an EMBL/GenBank/DDBJ whole genome shotgun (WGS) entry which is preliminary data.</text>
</comment>
<accession>A0ACD3RH37</accession>
<organism evidence="1 2">
    <name type="scientific">Larimichthys crocea</name>
    <name type="common">Large yellow croaker</name>
    <name type="synonym">Pseudosciaena crocea</name>
    <dbReference type="NCBI Taxonomy" id="215358"/>
    <lineage>
        <taxon>Eukaryota</taxon>
        <taxon>Metazoa</taxon>
        <taxon>Chordata</taxon>
        <taxon>Craniata</taxon>
        <taxon>Vertebrata</taxon>
        <taxon>Euteleostomi</taxon>
        <taxon>Actinopterygii</taxon>
        <taxon>Neopterygii</taxon>
        <taxon>Teleostei</taxon>
        <taxon>Neoteleostei</taxon>
        <taxon>Acanthomorphata</taxon>
        <taxon>Eupercaria</taxon>
        <taxon>Sciaenidae</taxon>
        <taxon>Larimichthys</taxon>
    </lineage>
</organism>
<evidence type="ECO:0000313" key="1">
    <source>
        <dbReference type="EMBL" id="TMS18685.1"/>
    </source>
</evidence>
<evidence type="ECO:0000313" key="2">
    <source>
        <dbReference type="Proteomes" id="UP000793456"/>
    </source>
</evidence>
<proteinExistence type="predicted"/>
<dbReference type="Proteomes" id="UP000793456">
    <property type="component" value="Chromosome VI"/>
</dbReference>
<gene>
    <name evidence="1" type="ORF">E3U43_011011</name>
</gene>
<protein>
    <submittedName>
        <fullName evidence="1">Uncharacterized protein</fullName>
    </submittedName>
</protein>
<name>A0ACD3RH37_LARCR</name>
<sequence>MRRRHKAQYAAHERAHLAPSMPHVRRDRCLPGAHPKPSATHPAASEERTKLTHERSRNEEDELLQLPGEYE</sequence>